<feature type="domain" description="HTH iclR-type" evidence="5">
    <location>
        <begin position="4"/>
        <end position="65"/>
    </location>
</feature>
<evidence type="ECO:0000313" key="7">
    <source>
        <dbReference type="EMBL" id="NGN65640.1"/>
    </source>
</evidence>
<dbReference type="GO" id="GO:0003700">
    <property type="term" value="F:DNA-binding transcription factor activity"/>
    <property type="evidence" value="ECO:0007669"/>
    <property type="project" value="TreeGrafter"/>
</dbReference>
<dbReference type="PANTHER" id="PTHR30136">
    <property type="entry name" value="HELIX-TURN-HELIX TRANSCRIPTIONAL REGULATOR, ICLR FAMILY"/>
    <property type="match status" value="1"/>
</dbReference>
<dbReference type="GO" id="GO:0046278">
    <property type="term" value="P:3,4-dihydroxybenzoate metabolic process"/>
    <property type="evidence" value="ECO:0007669"/>
    <property type="project" value="InterPro"/>
</dbReference>
<dbReference type="SMART" id="SM00346">
    <property type="entry name" value="HTH_ICLR"/>
    <property type="match status" value="2"/>
</dbReference>
<dbReference type="PROSITE" id="PS51077">
    <property type="entry name" value="HTH_ICLR"/>
    <property type="match status" value="2"/>
</dbReference>
<dbReference type="InterPro" id="IPR036390">
    <property type="entry name" value="WH_DNA-bd_sf"/>
</dbReference>
<protein>
    <submittedName>
        <fullName evidence="7">Helix-turn-helix domain-containing protein</fullName>
    </submittedName>
</protein>
<evidence type="ECO:0000256" key="4">
    <source>
        <dbReference type="SAM" id="MobiDB-lite"/>
    </source>
</evidence>
<organism evidence="7 8">
    <name type="scientific">Streptomyces coryli</name>
    <dbReference type="NCBI Taxonomy" id="1128680"/>
    <lineage>
        <taxon>Bacteria</taxon>
        <taxon>Bacillati</taxon>
        <taxon>Actinomycetota</taxon>
        <taxon>Actinomycetes</taxon>
        <taxon>Kitasatosporales</taxon>
        <taxon>Streptomycetaceae</taxon>
        <taxon>Streptomyces</taxon>
    </lineage>
</organism>
<dbReference type="SUPFAM" id="SSF46785">
    <property type="entry name" value="Winged helix' DNA-binding domain"/>
    <property type="match status" value="2"/>
</dbReference>
<evidence type="ECO:0000256" key="1">
    <source>
        <dbReference type="ARBA" id="ARBA00023015"/>
    </source>
</evidence>
<accession>A0A6G4U1L2</accession>
<dbReference type="AlphaFoldDB" id="A0A6G4U1L2"/>
<dbReference type="InterPro" id="IPR036388">
    <property type="entry name" value="WH-like_DNA-bd_sf"/>
</dbReference>
<sequence>MPPIGPLERGLAVLRALAAAPGGRMAASGLAKETGLARSPVDRIAATLIRLGYVREEVRELVLAPPLLCLGEAYLRSAGIAAALDPLAARLADELDESVSVAVPDGDDAVRFVVQHTRRRALSVSFRVGDVLPADRCAPGPLFAAAQREWAVDDQLIEPGLVAVAVPVRDPEGRTAYALSAVSHTSRHSAEDLREHALEPLRRTAAAMTAALAAGGAEAAPEPVTDPTPDAKRELGPEYLQSLARGLAVLAALGQARGGMTLAAVARATGLSRATVRRSLLSLVELGYVAGDDGRFAPLPRVLDLGYPLLSALSLDEIARPHLAELVRQVHESASMAVLDGPDIRYVSRVAASRIMSVTITTGTRFPAYATSMGRVLLAGLPAAERLPAGLELKPLTAYTITDRAALGRVIDTVAGDGYAVVDQELEKGLRSVAAPVRGADGSVVAAVNVALHAGRTTEAEARDAVLPALRETAARISADVAAVRPASGTASPAPPRSAAAARPPGR</sequence>
<evidence type="ECO:0000259" key="6">
    <source>
        <dbReference type="PROSITE" id="PS51078"/>
    </source>
</evidence>
<dbReference type="Gene3D" id="3.30.450.40">
    <property type="match status" value="3"/>
</dbReference>
<dbReference type="SUPFAM" id="SSF55781">
    <property type="entry name" value="GAF domain-like"/>
    <property type="match status" value="2"/>
</dbReference>
<feature type="domain" description="IclR-ED" evidence="6">
    <location>
        <begin position="301"/>
        <end position="483"/>
    </location>
</feature>
<dbReference type="GO" id="GO:0045892">
    <property type="term" value="P:negative regulation of DNA-templated transcription"/>
    <property type="evidence" value="ECO:0007669"/>
    <property type="project" value="TreeGrafter"/>
</dbReference>
<dbReference type="Pfam" id="PF09339">
    <property type="entry name" value="HTH_IclR"/>
    <property type="match status" value="2"/>
</dbReference>
<reference evidence="7 8" key="1">
    <citation type="submission" date="2020-02" db="EMBL/GenBank/DDBJ databases">
        <title>Whole-genome analyses of novel actinobacteria.</title>
        <authorList>
            <person name="Sahin N."/>
        </authorList>
    </citation>
    <scope>NUCLEOTIDE SEQUENCE [LARGE SCALE GENOMIC DNA]</scope>
    <source>
        <strain evidence="7 8">A7024</strain>
    </source>
</reference>
<evidence type="ECO:0000259" key="5">
    <source>
        <dbReference type="PROSITE" id="PS51077"/>
    </source>
</evidence>
<dbReference type="EMBL" id="JAAKZV010000068">
    <property type="protein sequence ID" value="NGN65640.1"/>
    <property type="molecule type" value="Genomic_DNA"/>
</dbReference>
<keyword evidence="2" id="KW-0238">DNA-binding</keyword>
<evidence type="ECO:0000256" key="3">
    <source>
        <dbReference type="ARBA" id="ARBA00023163"/>
    </source>
</evidence>
<dbReference type="InterPro" id="IPR050707">
    <property type="entry name" value="HTH_MetabolicPath_Reg"/>
</dbReference>
<evidence type="ECO:0000256" key="2">
    <source>
        <dbReference type="ARBA" id="ARBA00023125"/>
    </source>
</evidence>
<dbReference type="RefSeq" id="WP_165238251.1">
    <property type="nucleotide sequence ID" value="NZ_JAAKZV010000068.1"/>
</dbReference>
<dbReference type="PANTHER" id="PTHR30136:SF34">
    <property type="entry name" value="TRANSCRIPTIONAL REGULATOR"/>
    <property type="match status" value="1"/>
</dbReference>
<dbReference type="InterPro" id="IPR005471">
    <property type="entry name" value="Tscrpt_reg_IclR_N"/>
</dbReference>
<feature type="domain" description="HTH iclR-type" evidence="5">
    <location>
        <begin position="240"/>
        <end position="300"/>
    </location>
</feature>
<dbReference type="NCBIfam" id="TIGR02431">
    <property type="entry name" value="pcaR_pcaU"/>
    <property type="match status" value="1"/>
</dbReference>
<gene>
    <name evidence="7" type="ORF">G5C51_17255</name>
</gene>
<dbReference type="GO" id="GO:0003677">
    <property type="term" value="F:DNA binding"/>
    <property type="evidence" value="ECO:0007669"/>
    <property type="project" value="UniProtKB-KW"/>
</dbReference>
<evidence type="ECO:0000313" key="8">
    <source>
        <dbReference type="Proteomes" id="UP000481583"/>
    </source>
</evidence>
<keyword evidence="3" id="KW-0804">Transcription</keyword>
<keyword evidence="8" id="KW-1185">Reference proteome</keyword>
<keyword evidence="1" id="KW-0805">Transcription regulation</keyword>
<feature type="domain" description="IclR-ED" evidence="6">
    <location>
        <begin position="66"/>
        <end position="214"/>
    </location>
</feature>
<feature type="region of interest" description="Disordered" evidence="4">
    <location>
        <begin position="484"/>
        <end position="507"/>
    </location>
</feature>
<name>A0A6G4U1L2_9ACTN</name>
<dbReference type="Pfam" id="PF01614">
    <property type="entry name" value="IclR_C"/>
    <property type="match status" value="2"/>
</dbReference>
<dbReference type="Gene3D" id="1.10.10.10">
    <property type="entry name" value="Winged helix-like DNA-binding domain superfamily/Winged helix DNA-binding domain"/>
    <property type="match status" value="2"/>
</dbReference>
<dbReference type="Proteomes" id="UP000481583">
    <property type="component" value="Unassembled WGS sequence"/>
</dbReference>
<proteinExistence type="predicted"/>
<dbReference type="InterPro" id="IPR029016">
    <property type="entry name" value="GAF-like_dom_sf"/>
</dbReference>
<comment type="caution">
    <text evidence="7">The sequence shown here is derived from an EMBL/GenBank/DDBJ whole genome shotgun (WGS) entry which is preliminary data.</text>
</comment>
<dbReference type="GO" id="GO:0045893">
    <property type="term" value="P:positive regulation of DNA-templated transcription"/>
    <property type="evidence" value="ECO:0007669"/>
    <property type="project" value="InterPro"/>
</dbReference>
<dbReference type="InterPro" id="IPR012794">
    <property type="entry name" value="PcaR_PcaU"/>
</dbReference>
<feature type="compositionally biased region" description="Low complexity" evidence="4">
    <location>
        <begin position="485"/>
        <end position="507"/>
    </location>
</feature>
<dbReference type="PROSITE" id="PS51078">
    <property type="entry name" value="ICLR_ED"/>
    <property type="match status" value="2"/>
</dbReference>
<dbReference type="InterPro" id="IPR014757">
    <property type="entry name" value="Tscrpt_reg_IclR_C"/>
</dbReference>